<feature type="transmembrane region" description="Helical" evidence="1">
    <location>
        <begin position="184"/>
        <end position="204"/>
    </location>
</feature>
<dbReference type="GO" id="GO:0051301">
    <property type="term" value="P:cell division"/>
    <property type="evidence" value="ECO:0007669"/>
    <property type="project" value="InterPro"/>
</dbReference>
<proteinExistence type="predicted"/>
<evidence type="ECO:0000313" key="3">
    <source>
        <dbReference type="Proteomes" id="UP000539372"/>
    </source>
</evidence>
<gene>
    <name evidence="2" type="ORF">HH303_03645</name>
</gene>
<name>A0A7Y0DXS2_9PROT</name>
<feature type="transmembrane region" description="Helical" evidence="1">
    <location>
        <begin position="281"/>
        <end position="303"/>
    </location>
</feature>
<keyword evidence="1" id="KW-0472">Membrane</keyword>
<protein>
    <recommendedName>
        <fullName evidence="4">Cell division protein</fullName>
    </recommendedName>
</protein>
<keyword evidence="1" id="KW-0812">Transmembrane</keyword>
<dbReference type="Proteomes" id="UP000539372">
    <property type="component" value="Unassembled WGS sequence"/>
</dbReference>
<accession>A0A7Y0DXS2</accession>
<keyword evidence="3" id="KW-1185">Reference proteome</keyword>
<sequence length="311" mass="32696">MAKSPQAKNAPAKRRTSDIPFGHDPASRLLPWVVAVMVYIAGLSIAGALVLSAFADRWESGLIGAMTVQIPPPADDAIDTDYQDGLVRKAVAAILETPGVEKAEPLATEEMRRLLEPWLGKSIDPRDLPLPSLISVEFKDGLTAGDLDLRDLQRRVDAVAPGAILDDHGQWQARLVSFLESLRLVAAVLVAIVTLAGLIMVIFAVRGGLLAHRQTIELLHLVGAVDGYIAAQFQREAMKAGFKGGLLGLTATAATVVGLGHGAASTGAVLPGVAVLDPTDWVILCLLPVATALISVAAARVTVLRALAKMV</sequence>
<organism evidence="2 3">
    <name type="scientific">Pacificispira spongiicola</name>
    <dbReference type="NCBI Taxonomy" id="2729598"/>
    <lineage>
        <taxon>Bacteria</taxon>
        <taxon>Pseudomonadati</taxon>
        <taxon>Pseudomonadota</taxon>
        <taxon>Alphaproteobacteria</taxon>
        <taxon>Rhodospirillales</taxon>
        <taxon>Rhodospirillaceae</taxon>
        <taxon>Pacificispira</taxon>
    </lineage>
</organism>
<dbReference type="PANTHER" id="PTHR47755:SF1">
    <property type="entry name" value="CELL DIVISION PROTEIN FTSX"/>
    <property type="match status" value="1"/>
</dbReference>
<dbReference type="PANTHER" id="PTHR47755">
    <property type="entry name" value="CELL DIVISION PROTEIN FTSX"/>
    <property type="match status" value="1"/>
</dbReference>
<feature type="transmembrane region" description="Helical" evidence="1">
    <location>
        <begin position="29"/>
        <end position="54"/>
    </location>
</feature>
<evidence type="ECO:0000256" key="1">
    <source>
        <dbReference type="SAM" id="Phobius"/>
    </source>
</evidence>
<comment type="caution">
    <text evidence="2">The sequence shown here is derived from an EMBL/GenBank/DDBJ whole genome shotgun (WGS) entry which is preliminary data.</text>
</comment>
<dbReference type="InterPro" id="IPR004513">
    <property type="entry name" value="FtsX"/>
</dbReference>
<dbReference type="GO" id="GO:0032153">
    <property type="term" value="C:cell division site"/>
    <property type="evidence" value="ECO:0007669"/>
    <property type="project" value="TreeGrafter"/>
</dbReference>
<evidence type="ECO:0000313" key="2">
    <source>
        <dbReference type="EMBL" id="NMM43557.1"/>
    </source>
</evidence>
<feature type="transmembrane region" description="Helical" evidence="1">
    <location>
        <begin position="245"/>
        <end position="269"/>
    </location>
</feature>
<dbReference type="RefSeq" id="WP_169623826.1">
    <property type="nucleotide sequence ID" value="NZ_JABBNT010000001.1"/>
</dbReference>
<keyword evidence="1" id="KW-1133">Transmembrane helix</keyword>
<reference evidence="2 3" key="1">
    <citation type="submission" date="2020-04" db="EMBL/GenBank/DDBJ databases">
        <title>Rhodospirillaceae bacterium KN72 isolated from deep sea.</title>
        <authorList>
            <person name="Zhang D.-C."/>
        </authorList>
    </citation>
    <scope>NUCLEOTIDE SEQUENCE [LARGE SCALE GENOMIC DNA]</scope>
    <source>
        <strain evidence="2 3">KN72</strain>
    </source>
</reference>
<dbReference type="AlphaFoldDB" id="A0A7Y0DXS2"/>
<dbReference type="GO" id="GO:0016020">
    <property type="term" value="C:membrane"/>
    <property type="evidence" value="ECO:0007669"/>
    <property type="project" value="InterPro"/>
</dbReference>
<dbReference type="EMBL" id="JABBNT010000001">
    <property type="protein sequence ID" value="NMM43557.1"/>
    <property type="molecule type" value="Genomic_DNA"/>
</dbReference>
<evidence type="ECO:0008006" key="4">
    <source>
        <dbReference type="Google" id="ProtNLM"/>
    </source>
</evidence>